<comment type="caution">
    <text evidence="4">The sequence shown here is derived from an EMBL/GenBank/DDBJ whole genome shotgun (WGS) entry which is preliminary data.</text>
</comment>
<keyword evidence="4" id="KW-0346">Stress response</keyword>
<dbReference type="InterPro" id="IPR002942">
    <property type="entry name" value="S4_RNA-bd"/>
</dbReference>
<dbReference type="RefSeq" id="WP_020043091.1">
    <property type="nucleotide sequence ID" value="NZ_KE557284.1"/>
</dbReference>
<evidence type="ECO:0000256" key="2">
    <source>
        <dbReference type="SAM" id="MobiDB-lite"/>
    </source>
</evidence>
<dbReference type="Pfam" id="PF01479">
    <property type="entry name" value="S4"/>
    <property type="match status" value="1"/>
</dbReference>
<dbReference type="EMBL" id="APVH01000058">
    <property type="protein sequence ID" value="EPX76240.1"/>
    <property type="molecule type" value="Genomic_DNA"/>
</dbReference>
<dbReference type="GO" id="GO:0003723">
    <property type="term" value="F:RNA binding"/>
    <property type="evidence" value="ECO:0007669"/>
    <property type="project" value="UniProtKB-KW"/>
</dbReference>
<keyword evidence="5" id="KW-1185">Reference proteome</keyword>
<dbReference type="CDD" id="cd00165">
    <property type="entry name" value="S4"/>
    <property type="match status" value="1"/>
</dbReference>
<feature type="domain" description="RNA-binding S4" evidence="3">
    <location>
        <begin position="8"/>
        <end position="70"/>
    </location>
</feature>
<dbReference type="STRING" id="1123237.Salmuc_04541"/>
<evidence type="ECO:0000313" key="4">
    <source>
        <dbReference type="EMBL" id="EPX76240.1"/>
    </source>
</evidence>
<protein>
    <submittedName>
        <fullName evidence="4">Ribosome-associated heat shock protein implicated in the recycling of the 50S subunit</fullName>
    </submittedName>
</protein>
<gene>
    <name evidence="4" type="ORF">Salmuc_04541</name>
</gene>
<feature type="compositionally biased region" description="Basic and acidic residues" evidence="2">
    <location>
        <begin position="102"/>
        <end position="126"/>
    </location>
</feature>
<dbReference type="PROSITE" id="PS50889">
    <property type="entry name" value="S4"/>
    <property type="match status" value="1"/>
</dbReference>
<dbReference type="HOGENOM" id="CLU_101003_2_0_5"/>
<evidence type="ECO:0000313" key="5">
    <source>
        <dbReference type="Proteomes" id="UP000015347"/>
    </source>
</evidence>
<dbReference type="Proteomes" id="UP000015347">
    <property type="component" value="Unassembled WGS sequence"/>
</dbReference>
<feature type="region of interest" description="Disordered" evidence="2">
    <location>
        <begin position="69"/>
        <end position="126"/>
    </location>
</feature>
<dbReference type="SUPFAM" id="SSF55174">
    <property type="entry name" value="Alpha-L RNA-binding motif"/>
    <property type="match status" value="1"/>
</dbReference>
<accession>S9RDN1</accession>
<evidence type="ECO:0000259" key="3">
    <source>
        <dbReference type="SMART" id="SM00363"/>
    </source>
</evidence>
<dbReference type="OrthoDB" id="9797176at2"/>
<dbReference type="AlphaFoldDB" id="S9RDN1"/>
<proteinExistence type="predicted"/>
<dbReference type="SMART" id="SM00363">
    <property type="entry name" value="S4"/>
    <property type="match status" value="1"/>
</dbReference>
<dbReference type="eggNOG" id="COG1188">
    <property type="taxonomic scope" value="Bacteria"/>
</dbReference>
<organism evidence="4 5">
    <name type="scientific">Salipiger mucosus DSM 16094</name>
    <dbReference type="NCBI Taxonomy" id="1123237"/>
    <lineage>
        <taxon>Bacteria</taxon>
        <taxon>Pseudomonadati</taxon>
        <taxon>Pseudomonadota</taxon>
        <taxon>Alphaproteobacteria</taxon>
        <taxon>Rhodobacterales</taxon>
        <taxon>Roseobacteraceae</taxon>
        <taxon>Salipiger</taxon>
    </lineage>
</organism>
<dbReference type="InterPro" id="IPR036986">
    <property type="entry name" value="S4_RNA-bd_sf"/>
</dbReference>
<keyword evidence="1" id="KW-0694">RNA-binding</keyword>
<dbReference type="Gene3D" id="3.10.290.10">
    <property type="entry name" value="RNA-binding S4 domain"/>
    <property type="match status" value="1"/>
</dbReference>
<reference evidence="5" key="1">
    <citation type="journal article" date="2014" name="Stand. Genomic Sci.">
        <title>Genome sequence of the exopolysaccharide-producing Salipiger mucosus type strain (DSM 16094(T)), a moderately halophilic member of the Roseobacter clade.</title>
        <authorList>
            <person name="Riedel T."/>
            <person name="Spring S."/>
            <person name="Fiebig A."/>
            <person name="Petersen J."/>
            <person name="Kyrpides N.C."/>
            <person name="Goker M."/>
            <person name="Klenk H.P."/>
        </authorList>
    </citation>
    <scope>NUCLEOTIDE SEQUENCE [LARGE SCALE GENOMIC DNA]</scope>
    <source>
        <strain evidence="5">DSM 16094</strain>
    </source>
</reference>
<evidence type="ECO:0000256" key="1">
    <source>
        <dbReference type="PROSITE-ProRule" id="PRU00182"/>
    </source>
</evidence>
<name>S9RDN1_9RHOB</name>
<sequence>MAEAASRIRLDKWLWHARFFKTRSLAAKVVAAGVRVNGTKIAKPAYAVGPGDVVTFAQARAVRVIRVETPGERRGPASEAQQLYTDLDPPKPRENTVPSGARSEDNSRPTKRDRRKLDLHRSRALE</sequence>